<keyword evidence="7" id="KW-1185">Reference proteome</keyword>
<keyword evidence="3" id="KW-0812">Transmembrane</keyword>
<dbReference type="GO" id="GO:0004467">
    <property type="term" value="F:long-chain fatty acid-CoA ligase activity"/>
    <property type="evidence" value="ECO:0007669"/>
    <property type="project" value="TreeGrafter"/>
</dbReference>
<proteinExistence type="predicted"/>
<evidence type="ECO:0000313" key="7">
    <source>
        <dbReference type="Proteomes" id="UP001107558"/>
    </source>
</evidence>
<dbReference type="GO" id="GO:0046949">
    <property type="term" value="P:fatty-acyl-CoA biosynthetic process"/>
    <property type="evidence" value="ECO:0007669"/>
    <property type="project" value="TreeGrafter"/>
</dbReference>
<dbReference type="PANTHER" id="PTHR24096">
    <property type="entry name" value="LONG-CHAIN-FATTY-ACID--COA LIGASE"/>
    <property type="match status" value="1"/>
</dbReference>
<dbReference type="InterPro" id="IPR045851">
    <property type="entry name" value="AMP-bd_C_sf"/>
</dbReference>
<dbReference type="OrthoDB" id="10253869at2759"/>
<dbReference type="PANTHER" id="PTHR24096:SF353">
    <property type="entry name" value="GH16244P-RELATED"/>
    <property type="match status" value="1"/>
</dbReference>
<dbReference type="Gene3D" id="3.40.50.12780">
    <property type="entry name" value="N-terminal domain of ligase-like"/>
    <property type="match status" value="1"/>
</dbReference>
<keyword evidence="3" id="KW-0472">Membrane</keyword>
<dbReference type="InterPro" id="IPR020845">
    <property type="entry name" value="AMP-binding_CS"/>
</dbReference>
<evidence type="ECO:0000259" key="4">
    <source>
        <dbReference type="Pfam" id="PF00501"/>
    </source>
</evidence>
<evidence type="ECO:0000259" key="5">
    <source>
        <dbReference type="Pfam" id="PF13193"/>
    </source>
</evidence>
<feature type="domain" description="AMP-binding enzyme C-terminal" evidence="5">
    <location>
        <begin position="440"/>
        <end position="517"/>
    </location>
</feature>
<evidence type="ECO:0000256" key="2">
    <source>
        <dbReference type="ARBA" id="ARBA00023140"/>
    </source>
</evidence>
<keyword evidence="3" id="KW-1133">Transmembrane helix</keyword>
<accession>A0A9J6BN45</accession>
<reference evidence="6" key="1">
    <citation type="submission" date="2021-03" db="EMBL/GenBank/DDBJ databases">
        <title>Chromosome level genome of the anhydrobiotic midge Polypedilum vanderplanki.</title>
        <authorList>
            <person name="Yoshida Y."/>
            <person name="Kikawada T."/>
            <person name="Gusev O."/>
        </authorList>
    </citation>
    <scope>NUCLEOTIDE SEQUENCE</scope>
    <source>
        <strain evidence="6">NIAS01</strain>
        <tissue evidence="6">Whole body or cell culture</tissue>
    </source>
</reference>
<name>A0A9J6BN45_POLVA</name>
<dbReference type="SUPFAM" id="SSF56801">
    <property type="entry name" value="Acetyl-CoA synthetase-like"/>
    <property type="match status" value="1"/>
</dbReference>
<dbReference type="InterPro" id="IPR000873">
    <property type="entry name" value="AMP-dep_synth/lig_dom"/>
</dbReference>
<feature type="domain" description="AMP-dependent synthetase/ligase" evidence="4">
    <location>
        <begin position="36"/>
        <end position="379"/>
    </location>
</feature>
<evidence type="ECO:0000313" key="6">
    <source>
        <dbReference type="EMBL" id="KAG5670851.1"/>
    </source>
</evidence>
<dbReference type="Proteomes" id="UP001107558">
    <property type="component" value="Chromosome 3"/>
</dbReference>
<evidence type="ECO:0000256" key="3">
    <source>
        <dbReference type="SAM" id="Phobius"/>
    </source>
</evidence>
<evidence type="ECO:0000256" key="1">
    <source>
        <dbReference type="ARBA" id="ARBA00004275"/>
    </source>
</evidence>
<dbReference type="InterPro" id="IPR025110">
    <property type="entry name" value="AMP-bd_C"/>
</dbReference>
<protein>
    <submittedName>
        <fullName evidence="6">Uncharacterized protein</fullName>
    </submittedName>
</protein>
<dbReference type="EMBL" id="JADBJN010000003">
    <property type="protein sequence ID" value="KAG5670851.1"/>
    <property type="molecule type" value="Genomic_DNA"/>
</dbReference>
<dbReference type="PROSITE" id="PS00455">
    <property type="entry name" value="AMP_BINDING"/>
    <property type="match status" value="1"/>
</dbReference>
<sequence length="532" mass="59612">MFKSTYDKATKVWSGPKVPPIFNPDQNLGQLIVKVLEQTPDAETQISADTNVSVTCGEMRERILKFAVHLNNFGLKQGDVIGVVAGNTENIAPVVFACFLLGLPVNPLAPIMIESDIVQMFSKTKPKMIFCDEKNLRTVQNALDMMKSEAKIYTVMEKVDGYECVTEILKNDIKFEDLIYPEVDPNSTLMIICSSGSTGFPKGILKSHKNFLTEFPTILHYNPEGQNRTFLFSAIFWLSGILFLILGTLYKFTRIITTESFDAQLMVDIIKKYKVTHAFTPPFSILNILQLNNLEQLSSIKYWMTGGAIVDKNLCEKFKKFLPNGIIGTAYGSSEQGVITENKNQNRYGSVGVVVNNTSVKIIDENGKSLDNNQQGEICGKISTKFLDYVGDHKTYLESFDGDWFKTGDIGYFDDDGYLHVIDRKKELLKFNNYQVTPSELEAIVNEIDGIISSCVVGVLNKSSGNDIIHAFVIVDETKNLTETQIENFVNSKVIDAKKLRGGVHFVKSFELGLTGKVSRMKMRKIAEEKFT</sequence>
<comment type="caution">
    <text evidence="6">The sequence shown here is derived from an EMBL/GenBank/DDBJ whole genome shotgun (WGS) entry which is preliminary data.</text>
</comment>
<dbReference type="GO" id="GO:0005777">
    <property type="term" value="C:peroxisome"/>
    <property type="evidence" value="ECO:0007669"/>
    <property type="project" value="UniProtKB-SubCell"/>
</dbReference>
<dbReference type="Pfam" id="PF13193">
    <property type="entry name" value="AMP-binding_C"/>
    <property type="match status" value="1"/>
</dbReference>
<feature type="transmembrane region" description="Helical" evidence="3">
    <location>
        <begin position="230"/>
        <end position="250"/>
    </location>
</feature>
<dbReference type="Pfam" id="PF00501">
    <property type="entry name" value="AMP-binding"/>
    <property type="match status" value="1"/>
</dbReference>
<dbReference type="FunFam" id="3.40.50.12780:FF:000025">
    <property type="entry name" value="luciferin 4-monooxygenase"/>
    <property type="match status" value="1"/>
</dbReference>
<organism evidence="6 7">
    <name type="scientific">Polypedilum vanderplanki</name>
    <name type="common">Sleeping chironomid midge</name>
    <dbReference type="NCBI Taxonomy" id="319348"/>
    <lineage>
        <taxon>Eukaryota</taxon>
        <taxon>Metazoa</taxon>
        <taxon>Ecdysozoa</taxon>
        <taxon>Arthropoda</taxon>
        <taxon>Hexapoda</taxon>
        <taxon>Insecta</taxon>
        <taxon>Pterygota</taxon>
        <taxon>Neoptera</taxon>
        <taxon>Endopterygota</taxon>
        <taxon>Diptera</taxon>
        <taxon>Nematocera</taxon>
        <taxon>Chironomoidea</taxon>
        <taxon>Chironomidae</taxon>
        <taxon>Chironominae</taxon>
        <taxon>Polypedilum</taxon>
        <taxon>Polypedilum</taxon>
    </lineage>
</organism>
<keyword evidence="2" id="KW-0576">Peroxisome</keyword>
<gene>
    <name evidence="6" type="ORF">PVAND_001085</name>
</gene>
<dbReference type="Gene3D" id="3.30.300.30">
    <property type="match status" value="1"/>
</dbReference>
<dbReference type="InterPro" id="IPR042099">
    <property type="entry name" value="ANL_N_sf"/>
</dbReference>
<dbReference type="AlphaFoldDB" id="A0A9J6BN45"/>
<comment type="subcellular location">
    <subcellularLocation>
        <location evidence="1">Peroxisome</location>
    </subcellularLocation>
</comment>